<feature type="transmembrane region" description="Helical" evidence="14">
    <location>
        <begin position="217"/>
        <end position="238"/>
    </location>
</feature>
<evidence type="ECO:0000256" key="1">
    <source>
        <dbReference type="ARBA" id="ARBA00004651"/>
    </source>
</evidence>
<evidence type="ECO:0000256" key="2">
    <source>
        <dbReference type="ARBA" id="ARBA00010621"/>
    </source>
</evidence>
<dbReference type="PANTHER" id="PTHR30622">
    <property type="entry name" value="UNDECAPRENYL-DIPHOSPHATASE"/>
    <property type="match status" value="1"/>
</dbReference>
<dbReference type="EMBL" id="BMYW01000002">
    <property type="protein sequence ID" value="GGX83830.1"/>
    <property type="molecule type" value="Genomic_DNA"/>
</dbReference>
<comment type="catalytic activity">
    <reaction evidence="13 14">
        <text>di-trans,octa-cis-undecaprenyl diphosphate + H2O = di-trans,octa-cis-undecaprenyl phosphate + phosphate + H(+)</text>
        <dbReference type="Rhea" id="RHEA:28094"/>
        <dbReference type="ChEBI" id="CHEBI:15377"/>
        <dbReference type="ChEBI" id="CHEBI:15378"/>
        <dbReference type="ChEBI" id="CHEBI:43474"/>
        <dbReference type="ChEBI" id="CHEBI:58405"/>
        <dbReference type="ChEBI" id="CHEBI:60392"/>
        <dbReference type="EC" id="3.6.1.27"/>
    </reaction>
</comment>
<evidence type="ECO:0000256" key="9">
    <source>
        <dbReference type="ARBA" id="ARBA00023136"/>
    </source>
</evidence>
<comment type="function">
    <text evidence="14">Catalyzes the dephosphorylation of undecaprenyl diphosphate (UPP). Confers resistance to bacitracin.</text>
</comment>
<accession>A0ABQ2YJ61</accession>
<evidence type="ECO:0000313" key="15">
    <source>
        <dbReference type="EMBL" id="GGX83830.1"/>
    </source>
</evidence>
<organism evidence="15 16">
    <name type="scientific">Vogesella alkaliphila</name>
    <dbReference type="NCBI Taxonomy" id="1193621"/>
    <lineage>
        <taxon>Bacteria</taxon>
        <taxon>Pseudomonadati</taxon>
        <taxon>Pseudomonadota</taxon>
        <taxon>Betaproteobacteria</taxon>
        <taxon>Neisseriales</taxon>
        <taxon>Chromobacteriaceae</taxon>
        <taxon>Vogesella</taxon>
    </lineage>
</organism>
<feature type="transmembrane region" description="Helical" evidence="14">
    <location>
        <begin position="108"/>
        <end position="129"/>
    </location>
</feature>
<evidence type="ECO:0000256" key="8">
    <source>
        <dbReference type="ARBA" id="ARBA00022989"/>
    </source>
</evidence>
<evidence type="ECO:0000256" key="10">
    <source>
        <dbReference type="ARBA" id="ARBA00023251"/>
    </source>
</evidence>
<keyword evidence="8 14" id="KW-1133">Transmembrane helix</keyword>
<evidence type="ECO:0000256" key="12">
    <source>
        <dbReference type="ARBA" id="ARBA00032932"/>
    </source>
</evidence>
<name>A0ABQ2YJ61_9NEIS</name>
<feature type="transmembrane region" description="Helical" evidence="14">
    <location>
        <begin position="46"/>
        <end position="63"/>
    </location>
</feature>
<evidence type="ECO:0000256" key="6">
    <source>
        <dbReference type="ARBA" id="ARBA00022692"/>
    </source>
</evidence>
<dbReference type="EC" id="3.6.1.27" evidence="3 14"/>
<dbReference type="NCBIfam" id="NF001389">
    <property type="entry name" value="PRK00281.1-2"/>
    <property type="match status" value="1"/>
</dbReference>
<keyword evidence="5 14" id="KW-1003">Cell membrane</keyword>
<comment type="similarity">
    <text evidence="2 14">Belongs to the UppP family.</text>
</comment>
<feature type="transmembrane region" description="Helical" evidence="14">
    <location>
        <begin position="250"/>
        <end position="268"/>
    </location>
</feature>
<evidence type="ECO:0000256" key="4">
    <source>
        <dbReference type="ARBA" id="ARBA00021581"/>
    </source>
</evidence>
<dbReference type="Proteomes" id="UP000600877">
    <property type="component" value="Unassembled WGS sequence"/>
</dbReference>
<keyword evidence="14" id="KW-0573">Peptidoglycan synthesis</keyword>
<protein>
    <recommendedName>
        <fullName evidence="4 14">Undecaprenyl-diphosphatase</fullName>
        <ecNumber evidence="3 14">3.6.1.27</ecNumber>
    </recommendedName>
    <alternativeName>
        <fullName evidence="12 14">Bacitracin resistance protein</fullName>
    </alternativeName>
    <alternativeName>
        <fullName evidence="11 14">Undecaprenyl pyrophosphate phosphatase</fullName>
    </alternativeName>
</protein>
<evidence type="ECO:0000256" key="5">
    <source>
        <dbReference type="ARBA" id="ARBA00022475"/>
    </source>
</evidence>
<comment type="miscellaneous">
    <text evidence="14">Bacitracin is thought to be involved in the inhibition of peptidoglycan synthesis by sequestering undecaprenyl diphosphate, thereby reducing the pool of lipid carrier available.</text>
</comment>
<keyword evidence="16" id="KW-1185">Reference proteome</keyword>
<dbReference type="HAMAP" id="MF_01006">
    <property type="entry name" value="Undec_diphosphatase"/>
    <property type="match status" value="1"/>
</dbReference>
<dbReference type="InterPro" id="IPR003824">
    <property type="entry name" value="UppP"/>
</dbReference>
<keyword evidence="7 14" id="KW-0378">Hydrolase</keyword>
<evidence type="ECO:0000256" key="7">
    <source>
        <dbReference type="ARBA" id="ARBA00022801"/>
    </source>
</evidence>
<keyword evidence="9 14" id="KW-0472">Membrane</keyword>
<keyword evidence="6 14" id="KW-0812">Transmembrane</keyword>
<gene>
    <name evidence="14 15" type="primary">uppP</name>
    <name evidence="15" type="ORF">GCM10011290_09380</name>
</gene>
<comment type="caution">
    <text evidence="15">The sequence shown here is derived from an EMBL/GenBank/DDBJ whole genome shotgun (WGS) entry which is preliminary data.</text>
</comment>
<keyword evidence="14" id="KW-0133">Cell shape</keyword>
<keyword evidence="14" id="KW-0961">Cell wall biogenesis/degradation</keyword>
<sequence>MVDWLFLAKALLLGVVEGLTEFLPVSSTGHLIVVGDLIGFFNKGKVFEVAIQLGAILAVLFEYRQRFVSVATGLRSDPKAQRFVLNLLVAFLPAAVMGLLFIKQIKYYFFNPVSVATALIVGGLLILYAERRTHTARVHQVDDIGWRDALKVGCAQVLAMIPGTSRSGATIIGGMFFGLDRKVAAEFSFFLAVPTMFAATFYDLYKHRDVLSLNDAPMFAVGFVAAFVSALLAVRTLVRFIATHTYEVFAWYRIVFGVVILATWYWGWVSWNV</sequence>
<evidence type="ECO:0000256" key="13">
    <source>
        <dbReference type="ARBA" id="ARBA00047594"/>
    </source>
</evidence>
<dbReference type="PANTHER" id="PTHR30622:SF3">
    <property type="entry name" value="UNDECAPRENYL-DIPHOSPHATASE"/>
    <property type="match status" value="1"/>
</dbReference>
<dbReference type="Pfam" id="PF02673">
    <property type="entry name" value="BacA"/>
    <property type="match status" value="1"/>
</dbReference>
<keyword evidence="10 14" id="KW-0046">Antibiotic resistance</keyword>
<reference evidence="16" key="1">
    <citation type="journal article" date="2019" name="Int. J. Syst. Evol. Microbiol.">
        <title>The Global Catalogue of Microorganisms (GCM) 10K type strain sequencing project: providing services to taxonomists for standard genome sequencing and annotation.</title>
        <authorList>
            <consortium name="The Broad Institute Genomics Platform"/>
            <consortium name="The Broad Institute Genome Sequencing Center for Infectious Disease"/>
            <person name="Wu L."/>
            <person name="Ma J."/>
        </authorList>
    </citation>
    <scope>NUCLEOTIDE SEQUENCE [LARGE SCALE GENOMIC DNA]</scope>
    <source>
        <strain evidence="16">KCTC 32041</strain>
    </source>
</reference>
<feature type="transmembrane region" description="Helical" evidence="14">
    <location>
        <begin position="83"/>
        <end position="102"/>
    </location>
</feature>
<dbReference type="NCBIfam" id="NF001390">
    <property type="entry name" value="PRK00281.1-4"/>
    <property type="match status" value="1"/>
</dbReference>
<evidence type="ECO:0000313" key="16">
    <source>
        <dbReference type="Proteomes" id="UP000600877"/>
    </source>
</evidence>
<evidence type="ECO:0000256" key="11">
    <source>
        <dbReference type="ARBA" id="ARBA00032707"/>
    </source>
</evidence>
<proteinExistence type="inferred from homology"/>
<dbReference type="NCBIfam" id="TIGR00753">
    <property type="entry name" value="undec_PP_bacA"/>
    <property type="match status" value="1"/>
</dbReference>
<feature type="transmembrane region" description="Helical" evidence="14">
    <location>
        <begin position="183"/>
        <end position="205"/>
    </location>
</feature>
<evidence type="ECO:0000256" key="14">
    <source>
        <dbReference type="HAMAP-Rule" id="MF_01006"/>
    </source>
</evidence>
<comment type="subcellular location">
    <subcellularLocation>
        <location evidence="1 14">Cell membrane</location>
        <topology evidence="1 14">Multi-pass membrane protein</topology>
    </subcellularLocation>
</comment>
<evidence type="ECO:0000256" key="3">
    <source>
        <dbReference type="ARBA" id="ARBA00012374"/>
    </source>
</evidence>